<comment type="subcellular location">
    <subcellularLocation>
        <location evidence="1 8">Cell membrane</location>
        <topology evidence="1 8">Multi-pass membrane protein</topology>
    </subcellularLocation>
</comment>
<dbReference type="Proteomes" id="UP000323856">
    <property type="component" value="Unassembled WGS sequence"/>
</dbReference>
<feature type="transmembrane region" description="Helical" evidence="8">
    <location>
        <begin position="333"/>
        <end position="353"/>
    </location>
</feature>
<evidence type="ECO:0000256" key="5">
    <source>
        <dbReference type="ARBA" id="ARBA00022692"/>
    </source>
</evidence>
<evidence type="ECO:0000256" key="7">
    <source>
        <dbReference type="ARBA" id="ARBA00023136"/>
    </source>
</evidence>
<feature type="transmembrane region" description="Helical" evidence="8">
    <location>
        <begin position="360"/>
        <end position="381"/>
    </location>
</feature>
<feature type="transmembrane region" description="Helical" evidence="8">
    <location>
        <begin position="235"/>
        <end position="256"/>
    </location>
</feature>
<gene>
    <name evidence="9" type="ORF">FQ154_12230</name>
</gene>
<feature type="transmembrane region" description="Helical" evidence="8">
    <location>
        <begin position="53"/>
        <end position="78"/>
    </location>
</feature>
<reference evidence="9 10" key="1">
    <citation type="submission" date="2019-07" db="EMBL/GenBank/DDBJ databases">
        <title>Analysis of the biochemical properties, biological activity and biotechnological potential of siderophores and biosurfactants produced by Antarctic psychrotolerant bacteria.</title>
        <authorList>
            <person name="Styczynski M."/>
            <person name="Krucon T."/>
            <person name="Decewicz P."/>
            <person name="Dziewit L."/>
        </authorList>
    </citation>
    <scope>NUCLEOTIDE SEQUENCE [LARGE SCALE GENOMIC DNA]</scope>
    <source>
        <strain evidence="9 10">ANT_H27</strain>
    </source>
</reference>
<dbReference type="AlphaFoldDB" id="A0A5B0EFD4"/>
<evidence type="ECO:0000256" key="4">
    <source>
        <dbReference type="ARBA" id="ARBA00022475"/>
    </source>
</evidence>
<evidence type="ECO:0000313" key="10">
    <source>
        <dbReference type="Proteomes" id="UP000323856"/>
    </source>
</evidence>
<feature type="transmembrane region" description="Helical" evidence="8">
    <location>
        <begin position="434"/>
        <end position="452"/>
    </location>
</feature>
<feature type="transmembrane region" description="Helical" evidence="8">
    <location>
        <begin position="262"/>
        <end position="282"/>
    </location>
</feature>
<keyword evidence="3 8" id="KW-0813">Transport</keyword>
<dbReference type="EMBL" id="VOBL01000012">
    <property type="protein sequence ID" value="KAA0976069.1"/>
    <property type="molecule type" value="Genomic_DNA"/>
</dbReference>
<evidence type="ECO:0000256" key="3">
    <source>
        <dbReference type="ARBA" id="ARBA00022448"/>
    </source>
</evidence>
<dbReference type="GO" id="GO:0015129">
    <property type="term" value="F:lactate transmembrane transporter activity"/>
    <property type="evidence" value="ECO:0007669"/>
    <property type="project" value="UniProtKB-UniRule"/>
</dbReference>
<comment type="similarity">
    <text evidence="2 8">Belongs to the lactate permease family.</text>
</comment>
<accession>A0A5B0EFD4</accession>
<organism evidence="9 10">
    <name type="scientific">Paeniglutamicibacter gangotriensis</name>
    <dbReference type="NCBI Taxonomy" id="254787"/>
    <lineage>
        <taxon>Bacteria</taxon>
        <taxon>Bacillati</taxon>
        <taxon>Actinomycetota</taxon>
        <taxon>Actinomycetes</taxon>
        <taxon>Micrococcales</taxon>
        <taxon>Micrococcaceae</taxon>
        <taxon>Paeniglutamicibacter</taxon>
    </lineage>
</organism>
<dbReference type="PANTHER" id="PTHR30003">
    <property type="entry name" value="L-LACTATE PERMEASE"/>
    <property type="match status" value="1"/>
</dbReference>
<feature type="transmembrane region" description="Helical" evidence="8">
    <location>
        <begin position="140"/>
        <end position="166"/>
    </location>
</feature>
<dbReference type="InterPro" id="IPR003804">
    <property type="entry name" value="Lactate_perm"/>
</dbReference>
<dbReference type="OrthoDB" id="9761056at2"/>
<dbReference type="GO" id="GO:0005886">
    <property type="term" value="C:plasma membrane"/>
    <property type="evidence" value="ECO:0007669"/>
    <property type="project" value="UniProtKB-SubCell"/>
</dbReference>
<keyword evidence="7 8" id="KW-0472">Membrane</keyword>
<feature type="transmembrane region" description="Helical" evidence="8">
    <location>
        <begin position="99"/>
        <end position="120"/>
    </location>
</feature>
<proteinExistence type="inferred from homology"/>
<evidence type="ECO:0000256" key="8">
    <source>
        <dbReference type="RuleBase" id="RU365092"/>
    </source>
</evidence>
<dbReference type="PANTHER" id="PTHR30003:SF0">
    <property type="entry name" value="GLYCOLATE PERMEASE GLCA-RELATED"/>
    <property type="match status" value="1"/>
</dbReference>
<dbReference type="GO" id="GO:0015295">
    <property type="term" value="F:solute:proton symporter activity"/>
    <property type="evidence" value="ECO:0007669"/>
    <property type="project" value="TreeGrafter"/>
</dbReference>
<feature type="transmembrane region" description="Helical" evidence="8">
    <location>
        <begin position="401"/>
        <end position="422"/>
    </location>
</feature>
<feature type="transmembrane region" description="Helical" evidence="8">
    <location>
        <begin position="294"/>
        <end position="313"/>
    </location>
</feature>
<evidence type="ECO:0000313" key="9">
    <source>
        <dbReference type="EMBL" id="KAA0976069.1"/>
    </source>
</evidence>
<feature type="transmembrane region" description="Helical" evidence="8">
    <location>
        <begin position="208"/>
        <end position="228"/>
    </location>
</feature>
<evidence type="ECO:0000256" key="1">
    <source>
        <dbReference type="ARBA" id="ARBA00004651"/>
    </source>
</evidence>
<protein>
    <recommendedName>
        <fullName evidence="8">L-lactate permease</fullName>
    </recommendedName>
</protein>
<evidence type="ECO:0000256" key="2">
    <source>
        <dbReference type="ARBA" id="ARBA00010100"/>
    </source>
</evidence>
<keyword evidence="6 8" id="KW-1133">Transmembrane helix</keyword>
<dbReference type="Pfam" id="PF02652">
    <property type="entry name" value="Lactate_perm"/>
    <property type="match status" value="2"/>
</dbReference>
<dbReference type="RefSeq" id="WP_149619917.1">
    <property type="nucleotide sequence ID" value="NZ_VOBL01000012.1"/>
</dbReference>
<keyword evidence="4 8" id="KW-1003">Cell membrane</keyword>
<evidence type="ECO:0000256" key="6">
    <source>
        <dbReference type="ARBA" id="ARBA00022989"/>
    </source>
</evidence>
<feature type="transmembrane region" description="Helical" evidence="8">
    <location>
        <begin position="464"/>
        <end position="488"/>
    </location>
</feature>
<keyword evidence="5 8" id="KW-0812">Transmembrane</keyword>
<comment type="caution">
    <text evidence="9">The sequence shown here is derived from an EMBL/GenBank/DDBJ whole genome shotgun (WGS) entry which is preliminary data.</text>
</comment>
<sequence>MLALVAASPIVVAVALFFARTKATTMATASLATGVLAALFFFPTPLGDLLAAGAMFGPTILEVLLILFAGVLLSRITTETGAMDRISGWLRQSASNQQAGAVLVIFGLVPFAESVTGFGIGVTVGVPLLLQMGHSVKHAAVLSLLGLVAVPWGALGPGSLVAADLAGLTLFDVGVRSALMTLPVVLGAGVVSWMVLRDGSPRPGRLLAHLLGAAVLLNAGILGANLLMGTPPAGIVGSLLVLAVHLLAFRAGGSLVPAGRKVWVALLPYGVLTLGLLTARALTSAMDASLLKRALSSGGVWLVVACLVAQYASASLGGRSGRLRGRALLAYRSWVPVGVATGGFTILGALLAATGMGRELGAALAGIGTGYLVLGPVLNGLAGFISGSNTAANSMLAATQAQAAAAMGSSVLQIVAVSNVTASMATMLSPSRMLLAYEMAIMPVSSAAGALPRPAPPSEREVTAWIAPRLGVLLGIVCTLLGLVTWVIH</sequence>
<name>A0A5B0EFD4_9MICC</name>
<comment type="function">
    <text evidence="8">Uptake of L-lactate across the membrane. Can also transport D-lactate and glycolate.</text>
</comment>
<feature type="transmembrane region" description="Helical" evidence="8">
    <location>
        <begin position="178"/>
        <end position="196"/>
    </location>
</feature>